<feature type="compositionally biased region" description="Polar residues" evidence="5">
    <location>
        <begin position="257"/>
        <end position="268"/>
    </location>
</feature>
<feature type="compositionally biased region" description="Acidic residues" evidence="5">
    <location>
        <begin position="355"/>
        <end position="364"/>
    </location>
</feature>
<feature type="compositionally biased region" description="Polar residues" evidence="5">
    <location>
        <begin position="172"/>
        <end position="188"/>
    </location>
</feature>
<keyword evidence="7" id="KW-1185">Reference proteome</keyword>
<dbReference type="GO" id="GO:0006260">
    <property type="term" value="P:DNA replication"/>
    <property type="evidence" value="ECO:0007669"/>
    <property type="project" value="UniProtKB-KW"/>
</dbReference>
<dbReference type="Proteomes" id="UP001519460">
    <property type="component" value="Unassembled WGS sequence"/>
</dbReference>
<evidence type="ECO:0000313" key="7">
    <source>
        <dbReference type="Proteomes" id="UP001519460"/>
    </source>
</evidence>
<dbReference type="AlphaFoldDB" id="A0ABD0KH38"/>
<evidence type="ECO:0000256" key="2">
    <source>
        <dbReference type="ARBA" id="ARBA00017589"/>
    </source>
</evidence>
<feature type="compositionally biased region" description="Basic and acidic residues" evidence="5">
    <location>
        <begin position="365"/>
        <end position="376"/>
    </location>
</feature>
<evidence type="ECO:0000256" key="5">
    <source>
        <dbReference type="SAM" id="MobiDB-lite"/>
    </source>
</evidence>
<dbReference type="PANTHER" id="PTHR17598:SF13">
    <property type="entry name" value="DNA POLYMERASE DELTA SUBUNIT 3"/>
    <property type="match status" value="1"/>
</dbReference>
<keyword evidence="4" id="KW-0539">Nucleus</keyword>
<feature type="compositionally biased region" description="Basic and acidic residues" evidence="5">
    <location>
        <begin position="269"/>
        <end position="289"/>
    </location>
</feature>
<feature type="compositionally biased region" description="Polar residues" evidence="5">
    <location>
        <begin position="213"/>
        <end position="225"/>
    </location>
</feature>
<feature type="region of interest" description="Disordered" evidence="5">
    <location>
        <begin position="148"/>
        <end position="414"/>
    </location>
</feature>
<reference evidence="6 7" key="1">
    <citation type="journal article" date="2023" name="Sci. Data">
        <title>Genome assembly of the Korean intertidal mud-creeper Batillaria attramentaria.</title>
        <authorList>
            <person name="Patra A.K."/>
            <person name="Ho P.T."/>
            <person name="Jun S."/>
            <person name="Lee S.J."/>
            <person name="Kim Y."/>
            <person name="Won Y.J."/>
        </authorList>
    </citation>
    <scope>NUCLEOTIDE SEQUENCE [LARGE SCALE GENOMIC DNA]</scope>
    <source>
        <strain evidence="6">Wonlab-2016</strain>
    </source>
</reference>
<evidence type="ECO:0000256" key="1">
    <source>
        <dbReference type="ARBA" id="ARBA00004123"/>
    </source>
</evidence>
<protein>
    <recommendedName>
        <fullName evidence="2">DNA polymerase delta subunit 3</fullName>
    </recommendedName>
</protein>
<name>A0ABD0KH38_9CAEN</name>
<dbReference type="InterPro" id="IPR041913">
    <property type="entry name" value="POLD3_sf"/>
</dbReference>
<gene>
    <name evidence="6" type="ORF">BaRGS_00022277</name>
</gene>
<dbReference type="PANTHER" id="PTHR17598">
    <property type="entry name" value="DNA POLYMERASE DELTA SUBUNIT 3"/>
    <property type="match status" value="1"/>
</dbReference>
<dbReference type="EMBL" id="JACVVK020000178">
    <property type="protein sequence ID" value="KAK7486476.1"/>
    <property type="molecule type" value="Genomic_DNA"/>
</dbReference>
<dbReference type="Pfam" id="PF09507">
    <property type="entry name" value="CDC27"/>
    <property type="match status" value="1"/>
</dbReference>
<dbReference type="InterPro" id="IPR019038">
    <property type="entry name" value="POLD3"/>
</dbReference>
<evidence type="ECO:0000256" key="4">
    <source>
        <dbReference type="ARBA" id="ARBA00023242"/>
    </source>
</evidence>
<dbReference type="GO" id="GO:0031981">
    <property type="term" value="C:nuclear lumen"/>
    <property type="evidence" value="ECO:0007669"/>
    <property type="project" value="UniProtKB-ARBA"/>
</dbReference>
<comment type="caution">
    <text evidence="6">The sequence shown here is derived from an EMBL/GenBank/DDBJ whole genome shotgun (WGS) entry which is preliminary data.</text>
</comment>
<dbReference type="Gene3D" id="3.90.1030.20">
    <property type="entry name" value="DNA polymerase delta, p66 (Cdc27) subunit, wHTH domain"/>
    <property type="match status" value="1"/>
</dbReference>
<accession>A0ABD0KH38</accession>
<keyword evidence="3" id="KW-0235">DNA replication</keyword>
<proteinExistence type="predicted"/>
<feature type="compositionally biased region" description="Polar residues" evidence="5">
    <location>
        <begin position="152"/>
        <end position="164"/>
    </location>
</feature>
<comment type="subcellular location">
    <subcellularLocation>
        <location evidence="1">Nucleus</location>
    </subcellularLocation>
</comment>
<feature type="compositionally biased region" description="Polar residues" evidence="5">
    <location>
        <begin position="403"/>
        <end position="414"/>
    </location>
</feature>
<sequence>MAPDQTDELCLENIDEFVHDENKIVTCKWLSLTLKIHINQAKRLLYSFLQQQRIKKDKDVNATYFVAGLTKGSNGVLEHTCVVVPEEDLESTRKQLAVVTSCHVYSVQRAQLKDSNALYMTDYDGVKENLSECTKYSSIHCQRAAVPRKVSRVSNAASEKQNTEAAVDKKLNGSSGDSVQNGSATSIPKSKKAEPKGSIASMFAQTAKKSDADNSNANVDASSAPSKKEEKKGGKAAAKKGGVMDFFANAKPPAKNMAQQKPSEQPKVQQKEKTAPADSRSQADKTKETKSKKKGRPKDDSDDDDGPQKKRRRRIKNDLFDSSSEEARRRKRKLVPKTYLDEDGFMVTEKVWESESTDASEVEEDSKKKATPEKQKATSGKQKAPSPAKKTSPQKKGSPAKGKQTSLTSFFKKK</sequence>
<evidence type="ECO:0000256" key="3">
    <source>
        <dbReference type="ARBA" id="ARBA00022705"/>
    </source>
</evidence>
<evidence type="ECO:0000313" key="6">
    <source>
        <dbReference type="EMBL" id="KAK7486476.1"/>
    </source>
</evidence>
<dbReference type="FunFam" id="3.90.1030.20:FF:000002">
    <property type="entry name" value="DNA polymerase delta subunit"/>
    <property type="match status" value="1"/>
</dbReference>
<organism evidence="6 7">
    <name type="scientific">Batillaria attramentaria</name>
    <dbReference type="NCBI Taxonomy" id="370345"/>
    <lineage>
        <taxon>Eukaryota</taxon>
        <taxon>Metazoa</taxon>
        <taxon>Spiralia</taxon>
        <taxon>Lophotrochozoa</taxon>
        <taxon>Mollusca</taxon>
        <taxon>Gastropoda</taxon>
        <taxon>Caenogastropoda</taxon>
        <taxon>Sorbeoconcha</taxon>
        <taxon>Cerithioidea</taxon>
        <taxon>Batillariidae</taxon>
        <taxon>Batillaria</taxon>
    </lineage>
</organism>